<dbReference type="EMBL" id="BOOA01000172">
    <property type="protein sequence ID" value="GIH29808.1"/>
    <property type="molecule type" value="Genomic_DNA"/>
</dbReference>
<feature type="region of interest" description="Disordered" evidence="1">
    <location>
        <begin position="1"/>
        <end position="33"/>
    </location>
</feature>
<organism evidence="2 3">
    <name type="scientific">Acrocarpospora phusangensis</name>
    <dbReference type="NCBI Taxonomy" id="1070424"/>
    <lineage>
        <taxon>Bacteria</taxon>
        <taxon>Bacillati</taxon>
        <taxon>Actinomycetota</taxon>
        <taxon>Actinomycetes</taxon>
        <taxon>Streptosporangiales</taxon>
        <taxon>Streptosporangiaceae</taxon>
        <taxon>Acrocarpospora</taxon>
    </lineage>
</organism>
<dbReference type="AlphaFoldDB" id="A0A919UTI8"/>
<feature type="compositionally biased region" description="Basic residues" evidence="1">
    <location>
        <begin position="109"/>
        <end position="118"/>
    </location>
</feature>
<reference evidence="2" key="1">
    <citation type="submission" date="2021-01" db="EMBL/GenBank/DDBJ databases">
        <title>Whole genome shotgun sequence of Acrocarpospora phusangensis NBRC 108782.</title>
        <authorList>
            <person name="Komaki H."/>
            <person name="Tamura T."/>
        </authorList>
    </citation>
    <scope>NUCLEOTIDE SEQUENCE</scope>
    <source>
        <strain evidence="2">NBRC 108782</strain>
    </source>
</reference>
<evidence type="ECO:0000313" key="2">
    <source>
        <dbReference type="EMBL" id="GIH29808.1"/>
    </source>
</evidence>
<sequence>MRREEADREATRPEEVEVPRVYTSRQGAARIDSPVIRPSTLERLAREYLVDHTRNGRKVGWTEVQLAGAVAYLATKNQRRPAKPPSDSRKTDQAAMRRGDVAPLESKPGRRYRQTATA</sequence>
<dbReference type="Proteomes" id="UP000640052">
    <property type="component" value="Unassembled WGS sequence"/>
</dbReference>
<feature type="compositionally biased region" description="Basic and acidic residues" evidence="1">
    <location>
        <begin position="86"/>
        <end position="100"/>
    </location>
</feature>
<protein>
    <submittedName>
        <fullName evidence="2">Uncharacterized protein</fullName>
    </submittedName>
</protein>
<feature type="compositionally biased region" description="Basic and acidic residues" evidence="1">
    <location>
        <begin position="1"/>
        <end position="18"/>
    </location>
</feature>
<name>A0A919UTI8_9ACTN</name>
<evidence type="ECO:0000313" key="3">
    <source>
        <dbReference type="Proteomes" id="UP000640052"/>
    </source>
</evidence>
<feature type="region of interest" description="Disordered" evidence="1">
    <location>
        <begin position="75"/>
        <end position="118"/>
    </location>
</feature>
<evidence type="ECO:0000256" key="1">
    <source>
        <dbReference type="SAM" id="MobiDB-lite"/>
    </source>
</evidence>
<gene>
    <name evidence="2" type="ORF">Aph01nite_81180</name>
</gene>
<proteinExistence type="predicted"/>
<accession>A0A919UTI8</accession>
<dbReference type="RefSeq" id="WP_204046435.1">
    <property type="nucleotide sequence ID" value="NZ_BOOA01000172.1"/>
</dbReference>
<keyword evidence="3" id="KW-1185">Reference proteome</keyword>
<comment type="caution">
    <text evidence="2">The sequence shown here is derived from an EMBL/GenBank/DDBJ whole genome shotgun (WGS) entry which is preliminary data.</text>
</comment>